<evidence type="ECO:0000313" key="1">
    <source>
        <dbReference type="EMBL" id="CDN31900.1"/>
    </source>
</evidence>
<name>A0A060R8Q2_9BACT</name>
<sequence>MKTIIVTEISEGIAYYPELHNWVKSFDIDPDDAMFEPLSLMDGDPDKLKCGDREVYFMDIDLGDAKFILTSDEVNDEQKKMLTEFHQDDYQERYTVGECNWETFNKATNAVAYRGGKGYLYTIWLYNQTNKIAS</sequence>
<dbReference type="STRING" id="1433126.BN938_1820"/>
<reference evidence="1 2" key="1">
    <citation type="journal article" date="2015" name="Genome Announc.">
        <title>Complete Genome Sequence of the Novel Leech Symbiont Mucinivorans hirudinis M3T.</title>
        <authorList>
            <person name="Nelson M.C."/>
            <person name="Bomar L."/>
            <person name="Graf J."/>
        </authorList>
    </citation>
    <scope>NUCLEOTIDE SEQUENCE [LARGE SCALE GENOMIC DNA]</scope>
    <source>
        <strain evidence="2">M3</strain>
    </source>
</reference>
<keyword evidence="2" id="KW-1185">Reference proteome</keyword>
<evidence type="ECO:0000313" key="2">
    <source>
        <dbReference type="Proteomes" id="UP000027616"/>
    </source>
</evidence>
<accession>A0A060R8Q2</accession>
<dbReference type="HOGENOM" id="CLU_1893852_0_0_10"/>
<dbReference type="OrthoDB" id="1100697at2"/>
<protein>
    <submittedName>
        <fullName evidence="1">Uncharacterized protein</fullName>
    </submittedName>
</protein>
<proteinExistence type="predicted"/>
<gene>
    <name evidence="1" type="ORF">BN938_1820</name>
</gene>
<dbReference type="AlphaFoldDB" id="A0A060R8Q2"/>
<organism evidence="1 2">
    <name type="scientific">Mucinivorans hirudinis</name>
    <dbReference type="NCBI Taxonomy" id="1433126"/>
    <lineage>
        <taxon>Bacteria</taxon>
        <taxon>Pseudomonadati</taxon>
        <taxon>Bacteroidota</taxon>
        <taxon>Bacteroidia</taxon>
        <taxon>Bacteroidales</taxon>
        <taxon>Rikenellaceae</taxon>
        <taxon>Mucinivorans</taxon>
    </lineage>
</organism>
<dbReference type="EMBL" id="HG934468">
    <property type="protein sequence ID" value="CDN31900.1"/>
    <property type="molecule type" value="Genomic_DNA"/>
</dbReference>
<dbReference type="Proteomes" id="UP000027616">
    <property type="component" value="Chromosome I"/>
</dbReference>
<dbReference type="KEGG" id="rbc:BN938_1820"/>